<proteinExistence type="inferred from homology"/>
<dbReference type="NCBIfam" id="TIGR00350">
    <property type="entry name" value="lytR_cpsA_psr"/>
    <property type="match status" value="1"/>
</dbReference>
<evidence type="ECO:0000313" key="6">
    <source>
        <dbReference type="Proteomes" id="UP001501079"/>
    </source>
</evidence>
<evidence type="ECO:0000256" key="2">
    <source>
        <dbReference type="SAM" id="MobiDB-lite"/>
    </source>
</evidence>
<keyword evidence="6" id="KW-1185">Reference proteome</keyword>
<feature type="compositionally biased region" description="Low complexity" evidence="2">
    <location>
        <begin position="377"/>
        <end position="411"/>
    </location>
</feature>
<feature type="compositionally biased region" description="Polar residues" evidence="2">
    <location>
        <begin position="419"/>
        <end position="434"/>
    </location>
</feature>
<evidence type="ECO:0000256" key="3">
    <source>
        <dbReference type="SAM" id="Phobius"/>
    </source>
</evidence>
<feature type="region of interest" description="Disordered" evidence="2">
    <location>
        <begin position="364"/>
        <end position="434"/>
    </location>
</feature>
<gene>
    <name evidence="5" type="ORF">GCM10022287_08590</name>
</gene>
<comment type="caution">
    <text evidence="5">The sequence shown here is derived from an EMBL/GenBank/DDBJ whole genome shotgun (WGS) entry which is preliminary data.</text>
</comment>
<dbReference type="InterPro" id="IPR004474">
    <property type="entry name" value="LytR_CpsA_psr"/>
</dbReference>
<feature type="region of interest" description="Disordered" evidence="2">
    <location>
        <begin position="1"/>
        <end position="26"/>
    </location>
</feature>
<comment type="similarity">
    <text evidence="1">Belongs to the LytR/CpsA/Psr (LCP) family.</text>
</comment>
<protein>
    <submittedName>
        <fullName evidence="5">LCP family protein</fullName>
    </submittedName>
</protein>
<dbReference type="Pfam" id="PF03816">
    <property type="entry name" value="LytR_cpsA_psr"/>
    <property type="match status" value="1"/>
</dbReference>
<evidence type="ECO:0000259" key="4">
    <source>
        <dbReference type="Pfam" id="PF03816"/>
    </source>
</evidence>
<dbReference type="PANTHER" id="PTHR33392">
    <property type="entry name" value="POLYISOPRENYL-TEICHOIC ACID--PEPTIDOGLYCAN TEICHOIC ACID TRANSFERASE TAGU"/>
    <property type="match status" value="1"/>
</dbReference>
<sequence>MTDSTNAPLRPRHGRPGRPTSIARHGRLARRHPFVALGKILAGVAVVASVSAFSLAGIAVGDVVTSTKPAVVLVDPTTHKEVTKQQGIDAMQGSFNVLLAGSDSGDGNAAYGKRGENLNDVTMLMHVSQDHQHITVVSFPRDMLVPIPSCPKEDGSGDYSAMSSQKINVSLSYGGLACTVLTVENLTGLSIPYAAVIQFDGVVDMSNAVGGVPVCLSGPIKDPYTGLDLPAGTSTIEGQQALAFLRTRHGVGDGSDLGRISNQQVFLSSLVRTIKSADTLGNPVKVYSLAKAAASNMQLSTSLSNVQTLASMAVALKGADLANIVFVQFPTNYVAGGGAVAPDPTGEKALLTALQNDEAVQVTGNTGIGSVQDPSHPTTDAGATAAPTTAPSTAPTAPTTAPTAGTDSGSTVALPDQVHGQSASDYTCSKPFSG</sequence>
<dbReference type="Gene3D" id="3.40.630.190">
    <property type="entry name" value="LCP protein"/>
    <property type="match status" value="1"/>
</dbReference>
<dbReference type="InterPro" id="IPR050922">
    <property type="entry name" value="LytR/CpsA/Psr_CW_biosynth"/>
</dbReference>
<feature type="compositionally biased region" description="Polar residues" evidence="2">
    <location>
        <begin position="364"/>
        <end position="376"/>
    </location>
</feature>
<feature type="transmembrane region" description="Helical" evidence="3">
    <location>
        <begin position="34"/>
        <end position="60"/>
    </location>
</feature>
<name>A0ABP7ZU68_9MICO</name>
<evidence type="ECO:0000313" key="5">
    <source>
        <dbReference type="EMBL" id="GAA4170540.1"/>
    </source>
</evidence>
<keyword evidence="3" id="KW-0472">Membrane</keyword>
<dbReference type="EMBL" id="BAABBW010000001">
    <property type="protein sequence ID" value="GAA4170540.1"/>
    <property type="molecule type" value="Genomic_DNA"/>
</dbReference>
<organism evidence="5 6">
    <name type="scientific">Gryllotalpicola koreensis</name>
    <dbReference type="NCBI Taxonomy" id="993086"/>
    <lineage>
        <taxon>Bacteria</taxon>
        <taxon>Bacillati</taxon>
        <taxon>Actinomycetota</taxon>
        <taxon>Actinomycetes</taxon>
        <taxon>Micrococcales</taxon>
        <taxon>Microbacteriaceae</taxon>
        <taxon>Gryllotalpicola</taxon>
    </lineage>
</organism>
<accession>A0ABP7ZU68</accession>
<dbReference type="Proteomes" id="UP001501079">
    <property type="component" value="Unassembled WGS sequence"/>
</dbReference>
<dbReference type="PANTHER" id="PTHR33392:SF6">
    <property type="entry name" value="POLYISOPRENYL-TEICHOIC ACID--PEPTIDOGLYCAN TEICHOIC ACID TRANSFERASE TAGU"/>
    <property type="match status" value="1"/>
</dbReference>
<reference evidence="6" key="1">
    <citation type="journal article" date="2019" name="Int. J. Syst. Evol. Microbiol.">
        <title>The Global Catalogue of Microorganisms (GCM) 10K type strain sequencing project: providing services to taxonomists for standard genome sequencing and annotation.</title>
        <authorList>
            <consortium name="The Broad Institute Genomics Platform"/>
            <consortium name="The Broad Institute Genome Sequencing Center for Infectious Disease"/>
            <person name="Wu L."/>
            <person name="Ma J."/>
        </authorList>
    </citation>
    <scope>NUCLEOTIDE SEQUENCE [LARGE SCALE GENOMIC DNA]</scope>
    <source>
        <strain evidence="6">JCM 17591</strain>
    </source>
</reference>
<keyword evidence="3" id="KW-0812">Transmembrane</keyword>
<evidence type="ECO:0000256" key="1">
    <source>
        <dbReference type="ARBA" id="ARBA00006068"/>
    </source>
</evidence>
<keyword evidence="3" id="KW-1133">Transmembrane helix</keyword>
<dbReference type="RefSeq" id="WP_344752037.1">
    <property type="nucleotide sequence ID" value="NZ_BAABBW010000001.1"/>
</dbReference>
<feature type="domain" description="Cell envelope-related transcriptional attenuator" evidence="4">
    <location>
        <begin position="119"/>
        <end position="275"/>
    </location>
</feature>